<dbReference type="Proteomes" id="UP001153076">
    <property type="component" value="Unassembled WGS sequence"/>
</dbReference>
<dbReference type="PANTHER" id="PTHR36607:SF20">
    <property type="entry name" value="AMINOTRANSFERASE-LIKE PLANT MOBILE DOMAIN-CONTAINING PROTEIN"/>
    <property type="match status" value="1"/>
</dbReference>
<name>A0A9Q1Q803_9CARY</name>
<reference evidence="1" key="1">
    <citation type="submission" date="2022-04" db="EMBL/GenBank/DDBJ databases">
        <title>Carnegiea gigantea Genome sequencing and assembly v2.</title>
        <authorList>
            <person name="Copetti D."/>
            <person name="Sanderson M.J."/>
            <person name="Burquez A."/>
            <person name="Wojciechowski M.F."/>
        </authorList>
    </citation>
    <scope>NUCLEOTIDE SEQUENCE</scope>
    <source>
        <strain evidence="1">SGP5-SGP5p</strain>
        <tissue evidence="1">Aerial part</tissue>
    </source>
</reference>
<accession>A0A9Q1Q803</accession>
<organism evidence="1 2">
    <name type="scientific">Carnegiea gigantea</name>
    <dbReference type="NCBI Taxonomy" id="171969"/>
    <lineage>
        <taxon>Eukaryota</taxon>
        <taxon>Viridiplantae</taxon>
        <taxon>Streptophyta</taxon>
        <taxon>Embryophyta</taxon>
        <taxon>Tracheophyta</taxon>
        <taxon>Spermatophyta</taxon>
        <taxon>Magnoliopsida</taxon>
        <taxon>eudicotyledons</taxon>
        <taxon>Gunneridae</taxon>
        <taxon>Pentapetalae</taxon>
        <taxon>Caryophyllales</taxon>
        <taxon>Cactineae</taxon>
        <taxon>Cactaceae</taxon>
        <taxon>Cactoideae</taxon>
        <taxon>Echinocereeae</taxon>
        <taxon>Carnegiea</taxon>
    </lineage>
</organism>
<sequence>MVIFMDQTTSGRRYLHIQLSENDVDGEETKLPSCNSITSLCKFDCIGESGHKSWARLLFHGEFSYKPLYWKCLEDILVRCKDKLITFHLFDALYGSLFRYDKCSNPIRVGPNKYHVTKKSDQENQTPHLGIFSSIIDAGARGWVAKGQRTETFLAVFLSCWLCTFILPVRDAGCIRPGTFSIASFMASSVGYCLPPIILTSIYKGLNEISHSSHPDRSGGHFPAHFLYAWLAKTFDMYELVNEASSSPEMVKLSGLGHAKLSKRPKNSLVLEGAFTGIHPSSTDLSRLSWMMAIYGELTLLILSEHYCPDRFSGQFGFHQDVPANLDFNNLPDQETMLRYHHMLTRYGTGSQVLLHGRCNLLDRNTTCAVREWWSRMIISSTCSPIVSDSKRKQSDLFDTSISKNEGKLSSKPKLKIVRPRKLLAPFVPPMEDGSSCIKIPGIDVVILVTPILAISIESIASLP</sequence>
<gene>
    <name evidence="1" type="ORF">Cgig2_032335</name>
</gene>
<dbReference type="EMBL" id="JAKOGI010000614">
    <property type="protein sequence ID" value="KAJ8432328.1"/>
    <property type="molecule type" value="Genomic_DNA"/>
</dbReference>
<comment type="caution">
    <text evidence="1">The sequence shown here is derived from an EMBL/GenBank/DDBJ whole genome shotgun (WGS) entry which is preliminary data.</text>
</comment>
<evidence type="ECO:0000313" key="2">
    <source>
        <dbReference type="Proteomes" id="UP001153076"/>
    </source>
</evidence>
<keyword evidence="2" id="KW-1185">Reference proteome</keyword>
<proteinExistence type="predicted"/>
<dbReference type="PANTHER" id="PTHR36607">
    <property type="entry name" value="1,2-DIHYDROXY-3-KETO-5-METHYLTHIOPENTENE DIOXYGENASE 4"/>
    <property type="match status" value="1"/>
</dbReference>
<evidence type="ECO:0000313" key="1">
    <source>
        <dbReference type="EMBL" id="KAJ8432328.1"/>
    </source>
</evidence>
<protein>
    <recommendedName>
        <fullName evidence="3">Aminotransferase-like plant mobile domain-containing protein</fullName>
    </recommendedName>
</protein>
<dbReference type="OrthoDB" id="1642709at2759"/>
<dbReference type="AlphaFoldDB" id="A0A9Q1Q803"/>
<evidence type="ECO:0008006" key="3">
    <source>
        <dbReference type="Google" id="ProtNLM"/>
    </source>
</evidence>